<keyword evidence="2" id="KW-1185">Reference proteome</keyword>
<reference evidence="1 2" key="1">
    <citation type="journal article" date="2006" name="Science">
        <title>The genome of black cottonwood, Populus trichocarpa (Torr. &amp; Gray).</title>
        <authorList>
            <person name="Tuskan G.A."/>
            <person name="Difazio S."/>
            <person name="Jansson S."/>
            <person name="Bohlmann J."/>
            <person name="Grigoriev I."/>
            <person name="Hellsten U."/>
            <person name="Putnam N."/>
            <person name="Ralph S."/>
            <person name="Rombauts S."/>
            <person name="Salamov A."/>
            <person name="Schein J."/>
            <person name="Sterck L."/>
            <person name="Aerts A."/>
            <person name="Bhalerao R.R."/>
            <person name="Bhalerao R.P."/>
            <person name="Blaudez D."/>
            <person name="Boerjan W."/>
            <person name="Brun A."/>
            <person name="Brunner A."/>
            <person name="Busov V."/>
            <person name="Campbell M."/>
            <person name="Carlson J."/>
            <person name="Chalot M."/>
            <person name="Chapman J."/>
            <person name="Chen G.L."/>
            <person name="Cooper D."/>
            <person name="Coutinho P.M."/>
            <person name="Couturier J."/>
            <person name="Covert S."/>
            <person name="Cronk Q."/>
            <person name="Cunningham R."/>
            <person name="Davis J."/>
            <person name="Degroeve S."/>
            <person name="Dejardin A."/>
            <person name="Depamphilis C."/>
            <person name="Detter J."/>
            <person name="Dirks B."/>
            <person name="Dubchak I."/>
            <person name="Duplessis S."/>
            <person name="Ehlting J."/>
            <person name="Ellis B."/>
            <person name="Gendler K."/>
            <person name="Goodstein D."/>
            <person name="Gribskov M."/>
            <person name="Grimwood J."/>
            <person name="Groover A."/>
            <person name="Gunter L."/>
            <person name="Hamberger B."/>
            <person name="Heinze B."/>
            <person name="Helariutta Y."/>
            <person name="Henrissat B."/>
            <person name="Holligan D."/>
            <person name="Holt R."/>
            <person name="Huang W."/>
            <person name="Islam-Faridi N."/>
            <person name="Jones S."/>
            <person name="Jones-Rhoades M."/>
            <person name="Jorgensen R."/>
            <person name="Joshi C."/>
            <person name="Kangasjarvi J."/>
            <person name="Karlsson J."/>
            <person name="Kelleher C."/>
            <person name="Kirkpatrick R."/>
            <person name="Kirst M."/>
            <person name="Kohler A."/>
            <person name="Kalluri U."/>
            <person name="Larimer F."/>
            <person name="Leebens-Mack J."/>
            <person name="Leple J.C."/>
            <person name="Locascio P."/>
            <person name="Lou Y."/>
            <person name="Lucas S."/>
            <person name="Martin F."/>
            <person name="Montanini B."/>
            <person name="Napoli C."/>
            <person name="Nelson D.R."/>
            <person name="Nelson C."/>
            <person name="Nieminen K."/>
            <person name="Nilsson O."/>
            <person name="Pereda V."/>
            <person name="Peter G."/>
            <person name="Philippe R."/>
            <person name="Pilate G."/>
            <person name="Poliakov A."/>
            <person name="Razumovskaya J."/>
            <person name="Richardson P."/>
            <person name="Rinaldi C."/>
            <person name="Ritland K."/>
            <person name="Rouze P."/>
            <person name="Ryaboy D."/>
            <person name="Schmutz J."/>
            <person name="Schrader J."/>
            <person name="Segerman B."/>
            <person name="Shin H."/>
            <person name="Siddiqui A."/>
            <person name="Sterky F."/>
            <person name="Terry A."/>
            <person name="Tsai C.J."/>
            <person name="Uberbacher E."/>
            <person name="Unneberg P."/>
            <person name="Vahala J."/>
            <person name="Wall K."/>
            <person name="Wessler S."/>
            <person name="Yang G."/>
            <person name="Yin T."/>
            <person name="Douglas C."/>
            <person name="Marra M."/>
            <person name="Sandberg G."/>
            <person name="Van de Peer Y."/>
            <person name="Rokhsar D."/>
        </authorList>
    </citation>
    <scope>NUCLEOTIDE SEQUENCE [LARGE SCALE GENOMIC DNA]</scope>
    <source>
        <strain evidence="2">cv. Nisqually</strain>
    </source>
</reference>
<name>A0ACC0SQ63_POPTR</name>
<sequence length="107" mass="12491">MFFQKQISSRNYYHLYNLYVKCPIGSGVYDGSSKVLTDTDQQNTKCREDRIKVVQSYIQMLMLSNSIDLKTQISYDSGKAYACTVIKGEKYLTNIYIYIYIYDQSKS</sequence>
<comment type="caution">
    <text evidence="1">The sequence shown here is derived from an EMBL/GenBank/DDBJ whole genome shotgun (WGS) entry which is preliminary data.</text>
</comment>
<dbReference type="EMBL" id="CM009296">
    <property type="protein sequence ID" value="KAI9391387.1"/>
    <property type="molecule type" value="Genomic_DNA"/>
</dbReference>
<accession>A0ACC0SQ63</accession>
<evidence type="ECO:0000313" key="2">
    <source>
        <dbReference type="Proteomes" id="UP000006729"/>
    </source>
</evidence>
<proteinExistence type="predicted"/>
<organism evidence="1 2">
    <name type="scientific">Populus trichocarpa</name>
    <name type="common">Western balsam poplar</name>
    <name type="synonym">Populus balsamifera subsp. trichocarpa</name>
    <dbReference type="NCBI Taxonomy" id="3694"/>
    <lineage>
        <taxon>Eukaryota</taxon>
        <taxon>Viridiplantae</taxon>
        <taxon>Streptophyta</taxon>
        <taxon>Embryophyta</taxon>
        <taxon>Tracheophyta</taxon>
        <taxon>Spermatophyta</taxon>
        <taxon>Magnoliopsida</taxon>
        <taxon>eudicotyledons</taxon>
        <taxon>Gunneridae</taxon>
        <taxon>Pentapetalae</taxon>
        <taxon>rosids</taxon>
        <taxon>fabids</taxon>
        <taxon>Malpighiales</taxon>
        <taxon>Salicaceae</taxon>
        <taxon>Saliceae</taxon>
        <taxon>Populus</taxon>
    </lineage>
</organism>
<dbReference type="Proteomes" id="UP000006729">
    <property type="component" value="Chromosome 7"/>
</dbReference>
<evidence type="ECO:0000313" key="1">
    <source>
        <dbReference type="EMBL" id="KAI9391387.1"/>
    </source>
</evidence>
<protein>
    <submittedName>
        <fullName evidence="1">Uncharacterized protein</fullName>
    </submittedName>
</protein>
<gene>
    <name evidence="1" type="ORF">POPTR_007G076750v4</name>
</gene>